<protein>
    <submittedName>
        <fullName evidence="1">Uncharacterized protein</fullName>
    </submittedName>
</protein>
<accession>A0A834YRZ0</accession>
<name>A0A834YRZ0_TETSI</name>
<evidence type="ECO:0000313" key="2">
    <source>
        <dbReference type="Proteomes" id="UP000655225"/>
    </source>
</evidence>
<keyword evidence="2" id="KW-1185">Reference proteome</keyword>
<dbReference type="OrthoDB" id="653455at2759"/>
<comment type="caution">
    <text evidence="1">The sequence shown here is derived from an EMBL/GenBank/DDBJ whole genome shotgun (WGS) entry which is preliminary data.</text>
</comment>
<evidence type="ECO:0000313" key="1">
    <source>
        <dbReference type="EMBL" id="KAF8393402.1"/>
    </source>
</evidence>
<proteinExistence type="predicted"/>
<organism evidence="1 2">
    <name type="scientific">Tetracentron sinense</name>
    <name type="common">Spur-leaf</name>
    <dbReference type="NCBI Taxonomy" id="13715"/>
    <lineage>
        <taxon>Eukaryota</taxon>
        <taxon>Viridiplantae</taxon>
        <taxon>Streptophyta</taxon>
        <taxon>Embryophyta</taxon>
        <taxon>Tracheophyta</taxon>
        <taxon>Spermatophyta</taxon>
        <taxon>Magnoliopsida</taxon>
        <taxon>Trochodendrales</taxon>
        <taxon>Trochodendraceae</taxon>
        <taxon>Tetracentron</taxon>
    </lineage>
</organism>
<dbReference type="Proteomes" id="UP000655225">
    <property type="component" value="Unassembled WGS sequence"/>
</dbReference>
<dbReference type="AlphaFoldDB" id="A0A834YRZ0"/>
<gene>
    <name evidence="1" type="ORF">HHK36_021646</name>
</gene>
<dbReference type="EMBL" id="JABCRI010000015">
    <property type="protein sequence ID" value="KAF8393402.1"/>
    <property type="molecule type" value="Genomic_DNA"/>
</dbReference>
<reference evidence="1 2" key="1">
    <citation type="submission" date="2020-04" db="EMBL/GenBank/DDBJ databases">
        <title>Plant Genome Project.</title>
        <authorList>
            <person name="Zhang R.-G."/>
        </authorList>
    </citation>
    <scope>NUCLEOTIDE SEQUENCE [LARGE SCALE GENOMIC DNA]</scope>
    <source>
        <strain evidence="1">YNK0</strain>
        <tissue evidence="1">Leaf</tissue>
    </source>
</reference>
<sequence length="126" mass="14340">MQEDVRVQTGYSSVPASSSFSYSATSSNAFHPNIMMGLGEMETTEIRYGDSQSTARWNNNNGILESMQPRVTRHQHVEVGFVAKEKKERPVRFNGLGQSELRIKRHTGTRFRAQIIALIRDIVHFK</sequence>